<evidence type="ECO:0000313" key="3">
    <source>
        <dbReference type="EMBL" id="SCL13485.1"/>
    </source>
</evidence>
<dbReference type="AlphaFoldDB" id="A0A1C6R957"/>
<dbReference type="OrthoDB" id="3402620at2"/>
<dbReference type="STRING" id="145857.GA0070616_0157"/>
<feature type="signal peptide" evidence="1">
    <location>
        <begin position="1"/>
        <end position="22"/>
    </location>
</feature>
<dbReference type="RefSeq" id="WP_091074842.1">
    <property type="nucleotide sequence ID" value="NZ_FMHT01000003.1"/>
</dbReference>
<dbReference type="EMBL" id="FMHT01000003">
    <property type="protein sequence ID" value="SCL13485.1"/>
    <property type="molecule type" value="Genomic_DNA"/>
</dbReference>
<dbReference type="Pfam" id="PF00553">
    <property type="entry name" value="CBM_2"/>
    <property type="match status" value="1"/>
</dbReference>
<dbReference type="InterPro" id="IPR001919">
    <property type="entry name" value="CBD2"/>
</dbReference>
<dbReference type="PROSITE" id="PS51173">
    <property type="entry name" value="CBM2"/>
    <property type="match status" value="1"/>
</dbReference>
<dbReference type="SUPFAM" id="SSF49384">
    <property type="entry name" value="Carbohydrate-binding domain"/>
    <property type="match status" value="1"/>
</dbReference>
<dbReference type="Gene3D" id="2.60.40.290">
    <property type="match status" value="1"/>
</dbReference>
<keyword evidence="1" id="KW-0732">Signal</keyword>
<sequence length="245" mass="25605">MFRTFGVVLTAATVALTGGLTAASAVEPAFVASPTASLTPFPCPPALPMGGRATGATTTSLTFSYWITLSPPCGYDPPITVSLFTSQEDSEQWRDPVAEGVSGRDRHGTITVEGLTPDTAYWFRFSDPEGNRDPYVFGGPARTLPQSACDATAVVDAGWSGGFVATVTVRNTGDEPLDGWRVSWRWSGDERVQSVWGGVVEVTGTDVTVRNAAYNGTVSVEGSTTFGLLAAASVPPDAVSVTCGR</sequence>
<dbReference type="Proteomes" id="UP000199699">
    <property type="component" value="Unassembled WGS sequence"/>
</dbReference>
<feature type="domain" description="CBM2" evidence="2">
    <location>
        <begin position="142"/>
        <end position="245"/>
    </location>
</feature>
<evidence type="ECO:0000256" key="1">
    <source>
        <dbReference type="SAM" id="SignalP"/>
    </source>
</evidence>
<gene>
    <name evidence="3" type="ORF">GA0070616_0157</name>
</gene>
<proteinExistence type="predicted"/>
<evidence type="ECO:0000313" key="4">
    <source>
        <dbReference type="Proteomes" id="UP000199699"/>
    </source>
</evidence>
<feature type="chain" id="PRO_5038682489" evidence="1">
    <location>
        <begin position="23"/>
        <end position="245"/>
    </location>
</feature>
<organism evidence="3 4">
    <name type="scientific">Micromonospora nigra</name>
    <dbReference type="NCBI Taxonomy" id="145857"/>
    <lineage>
        <taxon>Bacteria</taxon>
        <taxon>Bacillati</taxon>
        <taxon>Actinomycetota</taxon>
        <taxon>Actinomycetes</taxon>
        <taxon>Micromonosporales</taxon>
        <taxon>Micromonosporaceae</taxon>
        <taxon>Micromonospora</taxon>
    </lineage>
</organism>
<dbReference type="SMART" id="SM00637">
    <property type="entry name" value="CBD_II"/>
    <property type="match status" value="1"/>
</dbReference>
<dbReference type="GO" id="GO:0004553">
    <property type="term" value="F:hydrolase activity, hydrolyzing O-glycosyl compounds"/>
    <property type="evidence" value="ECO:0007669"/>
    <property type="project" value="InterPro"/>
</dbReference>
<keyword evidence="4" id="KW-1185">Reference proteome</keyword>
<dbReference type="GO" id="GO:0030247">
    <property type="term" value="F:polysaccharide binding"/>
    <property type="evidence" value="ECO:0007669"/>
    <property type="project" value="UniProtKB-UniRule"/>
</dbReference>
<evidence type="ECO:0000259" key="2">
    <source>
        <dbReference type="PROSITE" id="PS51173"/>
    </source>
</evidence>
<dbReference type="InterPro" id="IPR008965">
    <property type="entry name" value="CBM2/CBM3_carb-bd_dom_sf"/>
</dbReference>
<dbReference type="GO" id="GO:0005975">
    <property type="term" value="P:carbohydrate metabolic process"/>
    <property type="evidence" value="ECO:0007669"/>
    <property type="project" value="InterPro"/>
</dbReference>
<accession>A0A1C6R957</accession>
<dbReference type="InterPro" id="IPR012291">
    <property type="entry name" value="CBM2_carb-bd_dom_sf"/>
</dbReference>
<reference evidence="3 4" key="1">
    <citation type="submission" date="2016-06" db="EMBL/GenBank/DDBJ databases">
        <authorList>
            <person name="Kjaerup R.B."/>
            <person name="Dalgaard T.S."/>
            <person name="Juul-Madsen H.R."/>
        </authorList>
    </citation>
    <scope>NUCLEOTIDE SEQUENCE [LARGE SCALE GENOMIC DNA]</scope>
    <source>
        <strain evidence="3 4">DSM 43818</strain>
    </source>
</reference>
<name>A0A1C6R957_9ACTN</name>
<protein>
    <submittedName>
        <fullName evidence="3">Cellulose binding domain-containing protein</fullName>
    </submittedName>
</protein>